<feature type="transmembrane region" description="Helical" evidence="7">
    <location>
        <begin position="60"/>
        <end position="81"/>
    </location>
</feature>
<keyword evidence="4 7" id="KW-0812">Transmembrane</keyword>
<evidence type="ECO:0000256" key="3">
    <source>
        <dbReference type="ARBA" id="ARBA00022475"/>
    </source>
</evidence>
<reference evidence="10 11" key="1">
    <citation type="submission" date="2023-07" db="EMBL/GenBank/DDBJ databases">
        <title>Genomic Encyclopedia of Type Strains, Phase IV (KMG-IV): sequencing the most valuable type-strain genomes for metagenomic binning, comparative biology and taxonomic classification.</title>
        <authorList>
            <person name="Goeker M."/>
        </authorList>
    </citation>
    <scope>NUCLEOTIDE SEQUENCE [LARGE SCALE GENOMIC DNA]</scope>
    <source>
        <strain evidence="10 11">B1-1</strain>
    </source>
</reference>
<feature type="transmembrane region" description="Helical" evidence="7">
    <location>
        <begin position="93"/>
        <end position="111"/>
    </location>
</feature>
<evidence type="ECO:0000256" key="5">
    <source>
        <dbReference type="ARBA" id="ARBA00022989"/>
    </source>
</evidence>
<evidence type="ECO:0000256" key="4">
    <source>
        <dbReference type="ARBA" id="ARBA00022692"/>
    </source>
</evidence>
<evidence type="ECO:0000256" key="2">
    <source>
        <dbReference type="ARBA" id="ARBA00022448"/>
    </source>
</evidence>
<evidence type="ECO:0000259" key="9">
    <source>
        <dbReference type="Pfam" id="PF20501"/>
    </source>
</evidence>
<dbReference type="PANTHER" id="PTHR43373">
    <property type="entry name" value="NA(+)/H(+) ANTIPORTER SUBUNIT"/>
    <property type="match status" value="1"/>
</dbReference>
<evidence type="ECO:0000313" key="11">
    <source>
        <dbReference type="Proteomes" id="UP001223743"/>
    </source>
</evidence>
<name>A0ABU0M3T3_9HYPH</name>
<dbReference type="EMBL" id="JAUSWJ010000001">
    <property type="protein sequence ID" value="MDQ0515600.1"/>
    <property type="molecule type" value="Genomic_DNA"/>
</dbReference>
<feature type="domain" description="MrpA C-terminal/MbhD" evidence="8">
    <location>
        <begin position="19"/>
        <end position="82"/>
    </location>
</feature>
<dbReference type="NCBIfam" id="NF009159">
    <property type="entry name" value="PRK12504.1"/>
    <property type="match status" value="1"/>
</dbReference>
<gene>
    <name evidence="10" type="ORF">QO015_001213</name>
</gene>
<evidence type="ECO:0000313" key="10">
    <source>
        <dbReference type="EMBL" id="MDQ0515600.1"/>
    </source>
</evidence>
<sequence>MTNAPLVAEALLSLVLMGFVAVLAVAILRVRGLLALVILLGAYSFIMATLFVVLDAVDVAMTEASVGAGISTVLFLGALYLTGHGEADRQRRIVPILVSGITAVVLVWGMSDLPAFGSADQPIHAQGADYLERSLPDTGIPNVVTAVLASYRGFDTLGETAVVFTAAIGVMVLLRRRGERS</sequence>
<evidence type="ECO:0000256" key="6">
    <source>
        <dbReference type="ARBA" id="ARBA00023136"/>
    </source>
</evidence>
<proteinExistence type="predicted"/>
<keyword evidence="5 7" id="KW-1133">Transmembrane helix</keyword>
<dbReference type="RefSeq" id="WP_266280796.1">
    <property type="nucleotide sequence ID" value="NZ_JAPKNF010000001.1"/>
</dbReference>
<keyword evidence="11" id="KW-1185">Reference proteome</keyword>
<evidence type="ECO:0000259" key="8">
    <source>
        <dbReference type="Pfam" id="PF13244"/>
    </source>
</evidence>
<accession>A0ABU0M3T3</accession>
<feature type="transmembrane region" description="Helical" evidence="7">
    <location>
        <begin position="6"/>
        <end position="26"/>
    </location>
</feature>
<comment type="caution">
    <text evidence="10">The sequence shown here is derived from an EMBL/GenBank/DDBJ whole genome shotgun (WGS) entry which is preliminary data.</text>
</comment>
<dbReference type="Pfam" id="PF20501">
    <property type="entry name" value="MbhE"/>
    <property type="match status" value="1"/>
</dbReference>
<organism evidence="10 11">
    <name type="scientific">Kaistia geumhonensis</name>
    <dbReference type="NCBI Taxonomy" id="410839"/>
    <lineage>
        <taxon>Bacteria</taxon>
        <taxon>Pseudomonadati</taxon>
        <taxon>Pseudomonadota</taxon>
        <taxon>Alphaproteobacteria</taxon>
        <taxon>Hyphomicrobiales</taxon>
        <taxon>Kaistiaceae</taxon>
        <taxon>Kaistia</taxon>
    </lineage>
</organism>
<protein>
    <submittedName>
        <fullName evidence="10">Multicomponent Na+:H+ antiporter subunit B</fullName>
    </submittedName>
</protein>
<dbReference type="InterPro" id="IPR050616">
    <property type="entry name" value="CPA3_Na-H_Antiporter_A"/>
</dbReference>
<dbReference type="Proteomes" id="UP001223743">
    <property type="component" value="Unassembled WGS sequence"/>
</dbReference>
<keyword evidence="2" id="KW-0813">Transport</keyword>
<keyword evidence="3" id="KW-1003">Cell membrane</keyword>
<feature type="domain" description="MrpA C-terminal/MbhE" evidence="9">
    <location>
        <begin position="119"/>
        <end position="176"/>
    </location>
</feature>
<dbReference type="Pfam" id="PF13244">
    <property type="entry name" value="MbhD"/>
    <property type="match status" value="1"/>
</dbReference>
<keyword evidence="6 7" id="KW-0472">Membrane</keyword>
<evidence type="ECO:0000256" key="1">
    <source>
        <dbReference type="ARBA" id="ARBA00004651"/>
    </source>
</evidence>
<feature type="transmembrane region" description="Helical" evidence="7">
    <location>
        <begin position="156"/>
        <end position="174"/>
    </location>
</feature>
<dbReference type="InterPro" id="IPR046806">
    <property type="entry name" value="MrpA_C/MbhE"/>
</dbReference>
<dbReference type="PANTHER" id="PTHR43373:SF1">
    <property type="entry name" value="NA(+)_H(+) ANTIPORTER SUBUNIT A"/>
    <property type="match status" value="1"/>
</dbReference>
<comment type="subcellular location">
    <subcellularLocation>
        <location evidence="1">Cell membrane</location>
        <topology evidence="1">Multi-pass membrane protein</topology>
    </subcellularLocation>
</comment>
<evidence type="ECO:0000256" key="7">
    <source>
        <dbReference type="SAM" id="Phobius"/>
    </source>
</evidence>
<dbReference type="InterPro" id="IPR025383">
    <property type="entry name" value="MrpA_C/MbhD"/>
</dbReference>
<feature type="transmembrane region" description="Helical" evidence="7">
    <location>
        <begin position="33"/>
        <end position="54"/>
    </location>
</feature>